<comment type="subcellular location">
    <subcellularLocation>
        <location evidence="1">Nucleus inner membrane</location>
        <topology evidence="1">Multi-pass membrane protein</topology>
        <orientation evidence="1">Nucleoplasmic side</orientation>
    </subcellularLocation>
</comment>
<keyword evidence="3 9" id="KW-0812">Transmembrane</keyword>
<evidence type="ECO:0000256" key="8">
    <source>
        <dbReference type="SAM" id="MobiDB-lite"/>
    </source>
</evidence>
<evidence type="ECO:0000313" key="11">
    <source>
        <dbReference type="Proteomes" id="UP000224567"/>
    </source>
</evidence>
<keyword evidence="7" id="KW-0539">Nucleus</keyword>
<evidence type="ECO:0000256" key="2">
    <source>
        <dbReference type="ARBA" id="ARBA00005748"/>
    </source>
</evidence>
<reference evidence="10 11" key="1">
    <citation type="journal article" date="2017" name="Genome Biol.">
        <title>New reference genome sequences of hot pepper reveal the massive evolution of plant disease-resistance genes by retroduplication.</title>
        <authorList>
            <person name="Kim S."/>
            <person name="Park J."/>
            <person name="Yeom S.I."/>
            <person name="Kim Y.M."/>
            <person name="Seo E."/>
            <person name="Kim K.T."/>
            <person name="Kim M.S."/>
            <person name="Lee J.M."/>
            <person name="Cheong K."/>
            <person name="Shin H.S."/>
            <person name="Kim S.B."/>
            <person name="Han K."/>
            <person name="Lee J."/>
            <person name="Park M."/>
            <person name="Lee H.A."/>
            <person name="Lee H.Y."/>
            <person name="Lee Y."/>
            <person name="Oh S."/>
            <person name="Lee J.H."/>
            <person name="Choi E."/>
            <person name="Choi E."/>
            <person name="Lee S.E."/>
            <person name="Jeon J."/>
            <person name="Kim H."/>
            <person name="Choi G."/>
            <person name="Song H."/>
            <person name="Lee J."/>
            <person name="Lee S.C."/>
            <person name="Kwon J.K."/>
            <person name="Lee H.Y."/>
            <person name="Koo N."/>
            <person name="Hong Y."/>
            <person name="Kim R.W."/>
            <person name="Kang W.H."/>
            <person name="Huh J.H."/>
            <person name="Kang B.C."/>
            <person name="Yang T.J."/>
            <person name="Lee Y.H."/>
            <person name="Bennetzen J.L."/>
            <person name="Choi D."/>
        </authorList>
    </citation>
    <scope>NUCLEOTIDE SEQUENCE [LARGE SCALE GENOMIC DNA]</scope>
    <source>
        <strain evidence="11">cv. PBC81</strain>
    </source>
</reference>
<dbReference type="PANTHER" id="PTHR31587:SF3">
    <property type="entry name" value="EXPRESSED PROTEIN"/>
    <property type="match status" value="1"/>
</dbReference>
<evidence type="ECO:0000256" key="1">
    <source>
        <dbReference type="ARBA" id="ARBA00004575"/>
    </source>
</evidence>
<keyword evidence="6 9" id="KW-0472">Membrane</keyword>
<keyword evidence="4" id="KW-0732">Signal</keyword>
<comment type="similarity">
    <text evidence="2">Belongs to the NEMP family.</text>
</comment>
<dbReference type="OrthoDB" id="772609at2759"/>
<evidence type="ECO:0000256" key="9">
    <source>
        <dbReference type="SAM" id="Phobius"/>
    </source>
</evidence>
<name>A0A2G2XQ85_CAPBA</name>
<sequence>MILPSLRNDKKRERVDAQLEEQEKEKTKDLERGSDWVNVAVFTLVGIILAGAGLGYWLVRKFVISDDGNVDVGVAQFVKWAIRIVGITFVFQLLGSSRNHNYLFSL</sequence>
<protein>
    <submittedName>
        <fullName evidence="10">Uncharacterized protein</fullName>
    </submittedName>
</protein>
<dbReference type="EMBL" id="MLFT02000001">
    <property type="protein sequence ID" value="PHT59652.1"/>
    <property type="molecule type" value="Genomic_DNA"/>
</dbReference>
<feature type="transmembrane region" description="Helical" evidence="9">
    <location>
        <begin position="77"/>
        <end position="95"/>
    </location>
</feature>
<gene>
    <name evidence="10" type="ORF">CQW23_02015</name>
</gene>
<dbReference type="Pfam" id="PF10225">
    <property type="entry name" value="NEMP"/>
    <property type="match status" value="1"/>
</dbReference>
<evidence type="ECO:0000313" key="10">
    <source>
        <dbReference type="EMBL" id="PHT59652.1"/>
    </source>
</evidence>
<dbReference type="Proteomes" id="UP000224567">
    <property type="component" value="Unassembled WGS sequence"/>
</dbReference>
<evidence type="ECO:0000256" key="5">
    <source>
        <dbReference type="ARBA" id="ARBA00022989"/>
    </source>
</evidence>
<accession>A0A2G2XQ85</accession>
<proteinExistence type="inferred from homology"/>
<dbReference type="GO" id="GO:0005637">
    <property type="term" value="C:nuclear inner membrane"/>
    <property type="evidence" value="ECO:0007669"/>
    <property type="project" value="UniProtKB-SubCell"/>
</dbReference>
<keyword evidence="5 9" id="KW-1133">Transmembrane helix</keyword>
<comment type="caution">
    <text evidence="10">The sequence shown here is derived from an EMBL/GenBank/DDBJ whole genome shotgun (WGS) entry which is preliminary data.</text>
</comment>
<feature type="region of interest" description="Disordered" evidence="8">
    <location>
        <begin position="1"/>
        <end position="30"/>
    </location>
</feature>
<evidence type="ECO:0000256" key="6">
    <source>
        <dbReference type="ARBA" id="ARBA00023136"/>
    </source>
</evidence>
<reference evidence="11" key="2">
    <citation type="journal article" date="2017" name="J. Anim. Genet.">
        <title>Multiple reference genome sequences of hot pepper reveal the massive evolution of plant disease resistance genes by retroduplication.</title>
        <authorList>
            <person name="Kim S."/>
            <person name="Park J."/>
            <person name="Yeom S.-I."/>
            <person name="Kim Y.-M."/>
            <person name="Seo E."/>
            <person name="Kim K.-T."/>
            <person name="Kim M.-S."/>
            <person name="Lee J.M."/>
            <person name="Cheong K."/>
            <person name="Shin H.-S."/>
            <person name="Kim S.-B."/>
            <person name="Han K."/>
            <person name="Lee J."/>
            <person name="Park M."/>
            <person name="Lee H.-A."/>
            <person name="Lee H.-Y."/>
            <person name="Lee Y."/>
            <person name="Oh S."/>
            <person name="Lee J.H."/>
            <person name="Choi E."/>
            <person name="Choi E."/>
            <person name="Lee S.E."/>
            <person name="Jeon J."/>
            <person name="Kim H."/>
            <person name="Choi G."/>
            <person name="Song H."/>
            <person name="Lee J."/>
            <person name="Lee S.-C."/>
            <person name="Kwon J.-K."/>
            <person name="Lee H.-Y."/>
            <person name="Koo N."/>
            <person name="Hong Y."/>
            <person name="Kim R.W."/>
            <person name="Kang W.-H."/>
            <person name="Huh J.H."/>
            <person name="Kang B.-C."/>
            <person name="Yang T.-J."/>
            <person name="Lee Y.-H."/>
            <person name="Bennetzen J.L."/>
            <person name="Choi D."/>
        </authorList>
    </citation>
    <scope>NUCLEOTIDE SEQUENCE [LARGE SCALE GENOMIC DNA]</scope>
    <source>
        <strain evidence="11">cv. PBC81</strain>
    </source>
</reference>
<dbReference type="InterPro" id="IPR019358">
    <property type="entry name" value="NEMP_fam"/>
</dbReference>
<keyword evidence="11" id="KW-1185">Reference proteome</keyword>
<evidence type="ECO:0000256" key="4">
    <source>
        <dbReference type="ARBA" id="ARBA00022729"/>
    </source>
</evidence>
<feature type="transmembrane region" description="Helical" evidence="9">
    <location>
        <begin position="36"/>
        <end position="57"/>
    </location>
</feature>
<dbReference type="STRING" id="33114.A0A2G2XQ85"/>
<feature type="compositionally biased region" description="Basic and acidic residues" evidence="8">
    <location>
        <begin position="7"/>
        <end position="30"/>
    </location>
</feature>
<dbReference type="PANTHER" id="PTHR31587">
    <property type="entry name" value="TRANSMEMBRANE PROTEIN (DUF2215)"/>
    <property type="match status" value="1"/>
</dbReference>
<organism evidence="10 11">
    <name type="scientific">Capsicum baccatum</name>
    <name type="common">Peruvian pepper</name>
    <dbReference type="NCBI Taxonomy" id="33114"/>
    <lineage>
        <taxon>Eukaryota</taxon>
        <taxon>Viridiplantae</taxon>
        <taxon>Streptophyta</taxon>
        <taxon>Embryophyta</taxon>
        <taxon>Tracheophyta</taxon>
        <taxon>Spermatophyta</taxon>
        <taxon>Magnoliopsida</taxon>
        <taxon>eudicotyledons</taxon>
        <taxon>Gunneridae</taxon>
        <taxon>Pentapetalae</taxon>
        <taxon>asterids</taxon>
        <taxon>lamiids</taxon>
        <taxon>Solanales</taxon>
        <taxon>Solanaceae</taxon>
        <taxon>Solanoideae</taxon>
        <taxon>Capsiceae</taxon>
        <taxon>Capsicum</taxon>
    </lineage>
</organism>
<evidence type="ECO:0000256" key="7">
    <source>
        <dbReference type="ARBA" id="ARBA00023242"/>
    </source>
</evidence>
<dbReference type="AlphaFoldDB" id="A0A2G2XQ85"/>
<evidence type="ECO:0000256" key="3">
    <source>
        <dbReference type="ARBA" id="ARBA00022692"/>
    </source>
</evidence>